<accession>A0A974A2W6</accession>
<gene>
    <name evidence="1" type="ORF">HAP48_026220</name>
</gene>
<reference evidence="1" key="1">
    <citation type="submission" date="2020-06" db="EMBL/GenBank/DDBJ databases">
        <title>Whole Genome Sequence of Bradyrhizobium sp. Strain 1S1.</title>
        <authorList>
            <person name="Bromfield E.S.P."/>
            <person name="Cloutier S."/>
        </authorList>
    </citation>
    <scope>NUCLEOTIDE SEQUENCE [LARGE SCALE GENOMIC DNA]</scope>
    <source>
        <strain evidence="1">1S1</strain>
    </source>
</reference>
<dbReference type="EMBL" id="JAAOLE020000001">
    <property type="protein sequence ID" value="NVI46393.1"/>
    <property type="molecule type" value="Genomic_DNA"/>
</dbReference>
<dbReference type="RefSeq" id="WP_166205717.1">
    <property type="nucleotide sequence ID" value="NZ_CP088285.1"/>
</dbReference>
<proteinExistence type="predicted"/>
<sequence length="58" mass="6841">MSAPAVPSNPHQIYQSAKHERIYIEKDGKLLLSMSFTEWSWMLSRPQPVRDETFDFSR</sequence>
<protein>
    <submittedName>
        <fullName evidence="1">Uncharacterized protein</fullName>
    </submittedName>
</protein>
<comment type="caution">
    <text evidence="1">The sequence shown here is derived from an EMBL/GenBank/DDBJ whole genome shotgun (WGS) entry which is preliminary data.</text>
</comment>
<organism evidence="1">
    <name type="scientific">Bradyrhizobium septentrionale</name>
    <dbReference type="NCBI Taxonomy" id="1404411"/>
    <lineage>
        <taxon>Bacteria</taxon>
        <taxon>Pseudomonadati</taxon>
        <taxon>Pseudomonadota</taxon>
        <taxon>Alphaproteobacteria</taxon>
        <taxon>Hyphomicrobiales</taxon>
        <taxon>Nitrobacteraceae</taxon>
        <taxon>Bradyrhizobium</taxon>
    </lineage>
</organism>
<name>A0A974A2W6_9BRAD</name>
<evidence type="ECO:0000313" key="1">
    <source>
        <dbReference type="EMBL" id="NVI46393.1"/>
    </source>
</evidence>
<dbReference type="AlphaFoldDB" id="A0A974A2W6"/>